<comment type="similarity">
    <text evidence="2">Belongs to the glycosyl hydrolase 18 family. Chitinase class V subfamily.</text>
</comment>
<feature type="domain" description="LysM" evidence="16">
    <location>
        <begin position="297"/>
        <end position="343"/>
    </location>
</feature>
<keyword evidence="19" id="KW-1185">Reference proteome</keyword>
<dbReference type="Pfam" id="PF00704">
    <property type="entry name" value="Glyco_hydro_18"/>
    <property type="match status" value="1"/>
</dbReference>
<sequence>MLAPRGVSAVGWAMLALGPMVNAFESALYACPAPCQGVWDDWTVYQSLDRIQYCEEPMLMDFSLDPATGGTKVYSCASTAQDVAARSLDSASGSHLHARGHHGNSHERLHRRDSSATCIQGEEATISLDFSLDSTTGEATADDLNTILDHVEKHLTNPDHCDTSHIFGYHNGAVVGVYIGSAIDNVETTSSLFKQLRGEVSTTDETPKSLIMQRCSDVYNSNYIVGVAVDTTGDLNAVQKSVYAWSKAQCAASPSGQTNQKDISIHERALGPALPAGNATTTLVERAADLWKRGDCKTTNVTHGDTCPTLAKNCGISIKDFDKYNDADDKFCNNLIGGQQVCCSEGDLPDIRPKPSKDGSCATHKVTSVDDCSKIAASYGLKKEDISDFNDGSTWGWTGCDPLQLGLEICVSKGDPPMPAPVSNAQCGPTVAGTKKPTNGTQLADLNPCPLNSCCDVWGQCGITPNYCTNVTGPTGNPGTAPKHHNGCISNCGTNITNNEFGPNGFTKIGYYESWNWDRPCLNMRAGSVGVVDYSHIHWAFASITDDFDVHINDTYNQWDDFLNLQMVRRIISFGGWGYSTSPETYQVLRKAMDPKNVDTFVENIFNFVEKHKLDGIDFDWEYPGAPDIPGIPPGLDSDGANYLAFLKKMKENFPFVKTISMAVPASYWYLKAFPIKEMAEVVDYIVYMTYDLHGQWDSGRQWTQEGCTSGTCLYSQVNLTETEYSLAMLTKAGVSTNMVYVGVPSYGRSFGMADKDCTDPSCHFTGSRDHSNAAPGRCTKTPGIIANAEIYEILTLEEQDKVYYDGSSDSNIIVWNNTWAAFMDSDTLISRTNYYKKLQFAGTVDWAADLKQFTGDDGNRDGDFGDPPAPDLGPCDATFDSIEDLGDSGDSIPQHCAAQYILQTLSAELDVAMKNYTDLMDDGYDGKFKTYAKAVAGNADKTVHDWIYDHGNDYFTCEVAEDPVCCSWCHDHEMDFSNCRYCWTDGDCTRDCTGLNCGAGGSGMTVPNARWVNVSEPCPPDYSKRGQLDSDQHKESVFWTLPDDKADKFWKDLYDATAVSKKHMKIGNYDRGNDCTPADSMGDGDQCWTLGYDYEIPITDDYSADDVADPKDTAKKGLDRSGNLTPQIKKALFQMSTDTWIGDGMDLVDSVSMPILMVAHAVEQMGTVADVADEIDEAQKQAIIAGFLGALLFMIPIAGEILGSIEELADVGAVLSLAGDVGNAAMGVSDIVKDPDNAPLAIMDLLFVPGSLADAASIAKAAKYRREMKPENVAKLGEKVSGRLDSIKKVTGKCYL</sequence>
<feature type="domain" description="GH18" evidence="17">
    <location>
        <begin position="506"/>
        <end position="876"/>
    </location>
</feature>
<dbReference type="SUPFAM" id="SSF57016">
    <property type="entry name" value="Plant lectins/antimicrobial peptides"/>
    <property type="match status" value="1"/>
</dbReference>
<evidence type="ECO:0000256" key="13">
    <source>
        <dbReference type="SAM" id="MobiDB-lite"/>
    </source>
</evidence>
<dbReference type="InterPro" id="IPR001579">
    <property type="entry name" value="Glyco_hydro_18_chit_AS"/>
</dbReference>
<dbReference type="InterPro" id="IPR011583">
    <property type="entry name" value="Chitinase_II/V-like_cat"/>
</dbReference>
<evidence type="ECO:0000256" key="4">
    <source>
        <dbReference type="ARBA" id="ARBA00022669"/>
    </source>
</evidence>
<dbReference type="InterPro" id="IPR001223">
    <property type="entry name" value="Glyco_hydro18_cat"/>
</dbReference>
<name>A0AAD4CXP2_ASPNN</name>
<evidence type="ECO:0000256" key="9">
    <source>
        <dbReference type="ARBA" id="ARBA00023295"/>
    </source>
</evidence>
<gene>
    <name evidence="18" type="ORF">FE257_006534</name>
</gene>
<evidence type="ECO:0000313" key="19">
    <source>
        <dbReference type="Proteomes" id="UP001194746"/>
    </source>
</evidence>
<evidence type="ECO:0000256" key="3">
    <source>
        <dbReference type="ARBA" id="ARBA00012729"/>
    </source>
</evidence>
<evidence type="ECO:0000256" key="5">
    <source>
        <dbReference type="ARBA" id="ARBA00022801"/>
    </source>
</evidence>
<feature type="disulfide bond" evidence="11">
    <location>
        <begin position="449"/>
        <end position="461"/>
    </location>
</feature>
<dbReference type="PROSITE" id="PS51910">
    <property type="entry name" value="GH18_2"/>
    <property type="match status" value="1"/>
</dbReference>
<keyword evidence="8" id="KW-0119">Carbohydrate metabolism</keyword>
<feature type="chain" id="PRO_5042249460" description="chitinase" evidence="14">
    <location>
        <begin position="24"/>
        <end position="1297"/>
    </location>
</feature>
<accession>A0AAD4CXP2</accession>
<evidence type="ECO:0000256" key="11">
    <source>
        <dbReference type="PROSITE-ProRule" id="PRU00261"/>
    </source>
</evidence>
<feature type="disulfide bond" evidence="11">
    <location>
        <begin position="454"/>
        <end position="468"/>
    </location>
</feature>
<dbReference type="CDD" id="cd02878">
    <property type="entry name" value="GH18_zymocin_alpha"/>
    <property type="match status" value="1"/>
</dbReference>
<organism evidence="18 19">
    <name type="scientific">Aspergillus nanangensis</name>
    <dbReference type="NCBI Taxonomy" id="2582783"/>
    <lineage>
        <taxon>Eukaryota</taxon>
        <taxon>Fungi</taxon>
        <taxon>Dikarya</taxon>
        <taxon>Ascomycota</taxon>
        <taxon>Pezizomycotina</taxon>
        <taxon>Eurotiomycetes</taxon>
        <taxon>Eurotiomycetidae</taxon>
        <taxon>Eurotiales</taxon>
        <taxon>Aspergillaceae</taxon>
        <taxon>Aspergillus</taxon>
        <taxon>Aspergillus subgen. Circumdati</taxon>
    </lineage>
</organism>
<dbReference type="PROSITE" id="PS50941">
    <property type="entry name" value="CHIT_BIND_I_2"/>
    <property type="match status" value="1"/>
</dbReference>
<dbReference type="EC" id="3.2.1.14" evidence="3"/>
<dbReference type="InterPro" id="IPR017853">
    <property type="entry name" value="GH"/>
</dbReference>
<reference evidence="18" key="2">
    <citation type="submission" date="2020-02" db="EMBL/GenBank/DDBJ databases">
        <authorList>
            <person name="Gilchrist C.L.M."/>
            <person name="Chooi Y.-H."/>
        </authorList>
    </citation>
    <scope>NUCLEOTIDE SEQUENCE</scope>
    <source>
        <strain evidence="18">MST-FP2251</strain>
    </source>
</reference>
<feature type="domain" description="LysM" evidence="16">
    <location>
        <begin position="362"/>
        <end position="411"/>
    </location>
</feature>
<dbReference type="InterPro" id="IPR036861">
    <property type="entry name" value="Endochitinase-like_sf"/>
</dbReference>
<evidence type="ECO:0000256" key="7">
    <source>
        <dbReference type="ARBA" id="ARBA00023026"/>
    </source>
</evidence>
<dbReference type="GO" id="GO:0006032">
    <property type="term" value="P:chitin catabolic process"/>
    <property type="evidence" value="ECO:0007669"/>
    <property type="project" value="UniProtKB-KW"/>
</dbReference>
<dbReference type="PANTHER" id="PTHR47700:SF2">
    <property type="entry name" value="CHITINASE"/>
    <property type="match status" value="1"/>
</dbReference>
<dbReference type="PROSITE" id="PS01095">
    <property type="entry name" value="GH18_1"/>
    <property type="match status" value="1"/>
</dbReference>
<reference evidence="18" key="1">
    <citation type="journal article" date="2019" name="Beilstein J. Org. Chem.">
        <title>Nanangenines: drimane sesquiterpenoids as the dominant metabolite cohort of a novel Australian fungus, Aspergillus nanangensis.</title>
        <authorList>
            <person name="Lacey H.J."/>
            <person name="Gilchrist C.L.M."/>
            <person name="Crombie A."/>
            <person name="Kalaitzis J.A."/>
            <person name="Vuong D."/>
            <person name="Rutledge P.J."/>
            <person name="Turner P."/>
            <person name="Pitt J.I."/>
            <person name="Lacey E."/>
            <person name="Chooi Y.H."/>
            <person name="Piggott A.M."/>
        </authorList>
    </citation>
    <scope>NUCLEOTIDE SEQUENCE</scope>
    <source>
        <strain evidence="18">MST-FP2251</strain>
    </source>
</reference>
<evidence type="ECO:0000256" key="1">
    <source>
        <dbReference type="ARBA" id="ARBA00000822"/>
    </source>
</evidence>
<dbReference type="EMBL" id="VCAU01000003">
    <property type="protein sequence ID" value="KAF9894646.1"/>
    <property type="molecule type" value="Genomic_DNA"/>
</dbReference>
<dbReference type="SMART" id="SM00636">
    <property type="entry name" value="Glyco_18"/>
    <property type="match status" value="1"/>
</dbReference>
<dbReference type="InterPro" id="IPR036779">
    <property type="entry name" value="LysM_dom_sf"/>
</dbReference>
<dbReference type="InterPro" id="IPR018392">
    <property type="entry name" value="LysM"/>
</dbReference>
<feature type="compositionally biased region" description="Basic and acidic residues" evidence="13">
    <location>
        <begin position="104"/>
        <end position="114"/>
    </location>
</feature>
<feature type="disulfide bond" evidence="11">
    <location>
        <begin position="488"/>
        <end position="492"/>
    </location>
</feature>
<keyword evidence="7" id="KW-0843">Virulence</keyword>
<dbReference type="Gene3D" id="3.10.50.10">
    <property type="match status" value="1"/>
</dbReference>
<dbReference type="GO" id="GO:0008061">
    <property type="term" value="F:chitin binding"/>
    <property type="evidence" value="ECO:0007669"/>
    <property type="project" value="UniProtKB-UniRule"/>
</dbReference>
<dbReference type="Gene3D" id="3.10.350.10">
    <property type="entry name" value="LysM domain"/>
    <property type="match status" value="2"/>
</dbReference>
<dbReference type="CDD" id="cd00035">
    <property type="entry name" value="ChtBD1"/>
    <property type="match status" value="1"/>
</dbReference>
<evidence type="ECO:0000256" key="10">
    <source>
        <dbReference type="ARBA" id="ARBA00023326"/>
    </source>
</evidence>
<dbReference type="InterPro" id="IPR029070">
    <property type="entry name" value="Chitinase_insertion_sf"/>
</dbReference>
<dbReference type="GO" id="GO:0008843">
    <property type="term" value="F:endochitinase activity"/>
    <property type="evidence" value="ECO:0007669"/>
    <property type="project" value="UniProtKB-EC"/>
</dbReference>
<evidence type="ECO:0000259" key="15">
    <source>
        <dbReference type="PROSITE" id="PS50941"/>
    </source>
</evidence>
<dbReference type="PROSITE" id="PS51782">
    <property type="entry name" value="LYSM"/>
    <property type="match status" value="2"/>
</dbReference>
<dbReference type="GO" id="GO:0000272">
    <property type="term" value="P:polysaccharide catabolic process"/>
    <property type="evidence" value="ECO:0007669"/>
    <property type="project" value="UniProtKB-KW"/>
</dbReference>
<evidence type="ECO:0000256" key="14">
    <source>
        <dbReference type="SAM" id="SignalP"/>
    </source>
</evidence>
<comment type="catalytic activity">
    <reaction evidence="1">
        <text>Random endo-hydrolysis of N-acetyl-beta-D-glucosaminide (1-&gt;4)-beta-linkages in chitin and chitodextrins.</text>
        <dbReference type="EC" id="3.2.1.14"/>
    </reaction>
</comment>
<dbReference type="Gene3D" id="3.20.20.80">
    <property type="entry name" value="Glycosidases"/>
    <property type="match status" value="1"/>
</dbReference>
<feature type="signal peptide" evidence="14">
    <location>
        <begin position="1"/>
        <end position="23"/>
    </location>
</feature>
<keyword evidence="5 12" id="KW-0378">Hydrolase</keyword>
<dbReference type="SUPFAM" id="SSF54556">
    <property type="entry name" value="Chitinase insertion domain"/>
    <property type="match status" value="1"/>
</dbReference>
<keyword evidence="6" id="KW-0146">Chitin degradation</keyword>
<evidence type="ECO:0000313" key="18">
    <source>
        <dbReference type="EMBL" id="KAF9894646.1"/>
    </source>
</evidence>
<feature type="region of interest" description="Disordered" evidence="13">
    <location>
        <begin position="93"/>
        <end position="114"/>
    </location>
</feature>
<protein>
    <recommendedName>
        <fullName evidence="3">chitinase</fullName>
        <ecNumber evidence="3">3.2.1.14</ecNumber>
    </recommendedName>
</protein>
<comment type="caution">
    <text evidence="11">Lacks conserved residue(s) required for the propagation of feature annotation.</text>
</comment>
<feature type="domain" description="Chitin-binding type-1" evidence="15">
    <location>
        <begin position="424"/>
        <end position="494"/>
    </location>
</feature>
<evidence type="ECO:0000256" key="12">
    <source>
        <dbReference type="RuleBase" id="RU000489"/>
    </source>
</evidence>
<keyword evidence="11" id="KW-1015">Disulfide bond</keyword>
<keyword evidence="14" id="KW-0732">Signal</keyword>
<dbReference type="PANTHER" id="PTHR47700">
    <property type="entry name" value="V CHITINASE, PUTATIVE (AFU_ORTHOLOGUE AFUA_6G13720)-RELATED"/>
    <property type="match status" value="1"/>
</dbReference>
<proteinExistence type="inferred from homology"/>
<evidence type="ECO:0000259" key="17">
    <source>
        <dbReference type="PROSITE" id="PS51910"/>
    </source>
</evidence>
<evidence type="ECO:0000256" key="8">
    <source>
        <dbReference type="ARBA" id="ARBA00023277"/>
    </source>
</evidence>
<dbReference type="InterPro" id="IPR053214">
    <property type="entry name" value="LysM12-like"/>
</dbReference>
<dbReference type="SUPFAM" id="SSF51445">
    <property type="entry name" value="(Trans)glycosidases"/>
    <property type="match status" value="1"/>
</dbReference>
<evidence type="ECO:0000256" key="2">
    <source>
        <dbReference type="ARBA" id="ARBA00008682"/>
    </source>
</evidence>
<keyword evidence="10" id="KW-0624">Polysaccharide degradation</keyword>
<dbReference type="Proteomes" id="UP001194746">
    <property type="component" value="Unassembled WGS sequence"/>
</dbReference>
<dbReference type="InterPro" id="IPR001002">
    <property type="entry name" value="Chitin-bd_1"/>
</dbReference>
<evidence type="ECO:0000259" key="16">
    <source>
        <dbReference type="PROSITE" id="PS51782"/>
    </source>
</evidence>
<evidence type="ECO:0000256" key="6">
    <source>
        <dbReference type="ARBA" id="ARBA00023024"/>
    </source>
</evidence>
<keyword evidence="9 12" id="KW-0326">Glycosidase</keyword>
<keyword evidence="4 11" id="KW-0147">Chitin-binding</keyword>
<comment type="caution">
    <text evidence="18">The sequence shown here is derived from an EMBL/GenBank/DDBJ whole genome shotgun (WGS) entry which is preliminary data.</text>
</comment>